<dbReference type="Proteomes" id="UP000282674">
    <property type="component" value="Unassembled WGS sequence"/>
</dbReference>
<dbReference type="AlphaFoldDB" id="A0A3M2M156"/>
<dbReference type="GO" id="GO:0004066">
    <property type="term" value="F:asparagine synthase (glutamine-hydrolyzing) activity"/>
    <property type="evidence" value="ECO:0007669"/>
    <property type="project" value="InterPro"/>
</dbReference>
<protein>
    <recommendedName>
        <fullName evidence="1">Asparagine synthetase domain-containing protein</fullName>
    </recommendedName>
</protein>
<dbReference type="Gene3D" id="3.40.50.620">
    <property type="entry name" value="HUPs"/>
    <property type="match status" value="1"/>
</dbReference>
<evidence type="ECO:0000313" key="2">
    <source>
        <dbReference type="EMBL" id="RMI43361.1"/>
    </source>
</evidence>
<evidence type="ECO:0000259" key="1">
    <source>
        <dbReference type="Pfam" id="PF00733"/>
    </source>
</evidence>
<keyword evidence="3" id="KW-1185">Reference proteome</keyword>
<sequence>MVPAVAKLAQRFARRPEPPVRALGVARVRRALHDAVAVRAHGRTSLSADLSGGMDSTSVCFLAAGKVERLLTVRAESGDPGDEDGQWAGLAAAALPHADLGPCRRWVLCLDAGRSAGR</sequence>
<dbReference type="GO" id="GO:0006529">
    <property type="term" value="P:asparagine biosynthetic process"/>
    <property type="evidence" value="ECO:0007669"/>
    <property type="project" value="InterPro"/>
</dbReference>
<dbReference type="InterPro" id="IPR001962">
    <property type="entry name" value="Asn_synthase"/>
</dbReference>
<dbReference type="SUPFAM" id="SSF52402">
    <property type="entry name" value="Adenine nucleotide alpha hydrolases-like"/>
    <property type="match status" value="1"/>
</dbReference>
<proteinExistence type="predicted"/>
<comment type="caution">
    <text evidence="2">The sequence shown here is derived from an EMBL/GenBank/DDBJ whole genome shotgun (WGS) entry which is preliminary data.</text>
</comment>
<evidence type="ECO:0000313" key="3">
    <source>
        <dbReference type="Proteomes" id="UP000282674"/>
    </source>
</evidence>
<dbReference type="EMBL" id="RFFG01000026">
    <property type="protein sequence ID" value="RMI43361.1"/>
    <property type="molecule type" value="Genomic_DNA"/>
</dbReference>
<organism evidence="2 3">
    <name type="scientific">Actinomadura harenae</name>
    <dbReference type="NCBI Taxonomy" id="2483351"/>
    <lineage>
        <taxon>Bacteria</taxon>
        <taxon>Bacillati</taxon>
        <taxon>Actinomycetota</taxon>
        <taxon>Actinomycetes</taxon>
        <taxon>Streptosporangiales</taxon>
        <taxon>Thermomonosporaceae</taxon>
        <taxon>Actinomadura</taxon>
    </lineage>
</organism>
<feature type="domain" description="Asparagine synthetase" evidence="1">
    <location>
        <begin position="28"/>
        <end position="95"/>
    </location>
</feature>
<dbReference type="RefSeq" id="WP_122195356.1">
    <property type="nucleotide sequence ID" value="NZ_JBHSKC010000012.1"/>
</dbReference>
<dbReference type="Pfam" id="PF00733">
    <property type="entry name" value="Asn_synthase"/>
    <property type="match status" value="1"/>
</dbReference>
<dbReference type="InterPro" id="IPR014729">
    <property type="entry name" value="Rossmann-like_a/b/a_fold"/>
</dbReference>
<accession>A0A3M2M156</accession>
<dbReference type="OrthoDB" id="7053173at2"/>
<name>A0A3M2M156_9ACTN</name>
<reference evidence="2 3" key="1">
    <citation type="submission" date="2018-10" db="EMBL/GenBank/DDBJ databases">
        <title>Isolation from soil.</title>
        <authorList>
            <person name="Hu J."/>
        </authorList>
    </citation>
    <scope>NUCLEOTIDE SEQUENCE [LARGE SCALE GENOMIC DNA]</scope>
    <source>
        <strain evidence="2 3">NEAU-Ht49</strain>
    </source>
</reference>
<gene>
    <name evidence="2" type="ORF">EBO15_16545</name>
</gene>